<gene>
    <name evidence="8" type="ORF">JMJ35_008170</name>
</gene>
<dbReference type="GO" id="GO:0005384">
    <property type="term" value="F:manganese ion transmembrane transporter activity"/>
    <property type="evidence" value="ECO:0007669"/>
    <property type="project" value="InterPro"/>
</dbReference>
<evidence type="ECO:0000256" key="6">
    <source>
        <dbReference type="SAM" id="MobiDB-lite"/>
    </source>
</evidence>
<reference evidence="8" key="1">
    <citation type="submission" date="2023-03" db="EMBL/GenBank/DDBJ databases">
        <title>Complete genome of Cladonia borealis.</title>
        <authorList>
            <person name="Park H."/>
        </authorList>
    </citation>
    <scope>NUCLEOTIDE SEQUENCE</scope>
    <source>
        <strain evidence="8">ANT050790</strain>
    </source>
</reference>
<evidence type="ECO:0000256" key="7">
    <source>
        <dbReference type="SAM" id="Phobius"/>
    </source>
</evidence>
<dbReference type="Proteomes" id="UP001166286">
    <property type="component" value="Unassembled WGS sequence"/>
</dbReference>
<feature type="compositionally biased region" description="Polar residues" evidence="6">
    <location>
        <begin position="24"/>
        <end position="61"/>
    </location>
</feature>
<dbReference type="AlphaFoldDB" id="A0AA39QWM6"/>
<dbReference type="GO" id="GO:0012505">
    <property type="term" value="C:endomembrane system"/>
    <property type="evidence" value="ECO:0007669"/>
    <property type="project" value="UniProtKB-SubCell"/>
</dbReference>
<evidence type="ECO:0000256" key="3">
    <source>
        <dbReference type="ARBA" id="ARBA00022692"/>
    </source>
</evidence>
<feature type="transmembrane region" description="Helical" evidence="7">
    <location>
        <begin position="227"/>
        <end position="248"/>
    </location>
</feature>
<evidence type="ECO:0000313" key="8">
    <source>
        <dbReference type="EMBL" id="KAK0509776.1"/>
    </source>
</evidence>
<comment type="caution">
    <text evidence="8">The sequence shown here is derived from an EMBL/GenBank/DDBJ whole genome shotgun (WGS) entry which is preliminary data.</text>
</comment>
<keyword evidence="5 7" id="KW-0472">Membrane</keyword>
<dbReference type="InterPro" id="IPR008217">
    <property type="entry name" value="Ccc1_fam"/>
</dbReference>
<dbReference type="Pfam" id="PF01988">
    <property type="entry name" value="VIT1"/>
    <property type="match status" value="1"/>
</dbReference>
<keyword evidence="9" id="KW-1185">Reference proteome</keyword>
<evidence type="ECO:0000313" key="9">
    <source>
        <dbReference type="Proteomes" id="UP001166286"/>
    </source>
</evidence>
<organism evidence="8 9">
    <name type="scientific">Cladonia borealis</name>
    <dbReference type="NCBI Taxonomy" id="184061"/>
    <lineage>
        <taxon>Eukaryota</taxon>
        <taxon>Fungi</taxon>
        <taxon>Dikarya</taxon>
        <taxon>Ascomycota</taxon>
        <taxon>Pezizomycotina</taxon>
        <taxon>Lecanoromycetes</taxon>
        <taxon>OSLEUM clade</taxon>
        <taxon>Lecanoromycetidae</taxon>
        <taxon>Lecanorales</taxon>
        <taxon>Lecanorineae</taxon>
        <taxon>Cladoniaceae</taxon>
        <taxon>Cladonia</taxon>
    </lineage>
</organism>
<keyword evidence="3 7" id="KW-0812">Transmembrane</keyword>
<evidence type="ECO:0000256" key="1">
    <source>
        <dbReference type="ARBA" id="ARBA00004127"/>
    </source>
</evidence>
<keyword evidence="4 7" id="KW-1133">Transmembrane helix</keyword>
<evidence type="ECO:0000256" key="5">
    <source>
        <dbReference type="ARBA" id="ARBA00023136"/>
    </source>
</evidence>
<dbReference type="GO" id="GO:0030026">
    <property type="term" value="P:intracellular manganese ion homeostasis"/>
    <property type="evidence" value="ECO:0007669"/>
    <property type="project" value="InterPro"/>
</dbReference>
<comment type="subcellular location">
    <subcellularLocation>
        <location evidence="1">Endomembrane system</location>
        <topology evidence="1">Multi-pass membrane protein</topology>
    </subcellularLocation>
</comment>
<feature type="transmembrane region" description="Helical" evidence="7">
    <location>
        <begin position="294"/>
        <end position="316"/>
    </location>
</feature>
<comment type="similarity">
    <text evidence="2">Belongs to the CCC1 family.</text>
</comment>
<feature type="region of interest" description="Disordered" evidence="6">
    <location>
        <begin position="14"/>
        <end position="72"/>
    </location>
</feature>
<evidence type="ECO:0000256" key="4">
    <source>
        <dbReference type="ARBA" id="ARBA00022989"/>
    </source>
</evidence>
<sequence>MLLIPSAWHNWYKSSGKGHERSRSNNFSGLSAPDASSISSEKSVMETSSDTDLESQPTHGSNPGAPVSSLQDKKGFFPRLSRLDLKPSTQTTEDAVMGTSDGMTVPFALTASLAGIVPNARYVMLAGLAELTAGAISMALGGLLQANCEAESYEATLRDTRNNIAGSAEQMNEIIDGLYDSWNFSPQTLALIKQDLQNSTLEGRTKFIMQFHHQRPEPVNNRRYKSASTLGVCYFLAGLLGLLPYVFVTKNHIKLGLYISIAIEVVALYTFGYVKTAINVGWHSKENIWKALRGAIYMVLVGAVAASVAVGLITGVNEGQHLTE</sequence>
<dbReference type="PANTHER" id="PTHR31851">
    <property type="entry name" value="FE(2+)/MN(2+) TRANSPORTER PCL1"/>
    <property type="match status" value="1"/>
</dbReference>
<proteinExistence type="inferred from homology"/>
<evidence type="ECO:0008006" key="10">
    <source>
        <dbReference type="Google" id="ProtNLM"/>
    </source>
</evidence>
<feature type="transmembrane region" description="Helical" evidence="7">
    <location>
        <begin position="255"/>
        <end position="274"/>
    </location>
</feature>
<dbReference type="EMBL" id="JAFEKC020000018">
    <property type="protein sequence ID" value="KAK0509776.1"/>
    <property type="molecule type" value="Genomic_DNA"/>
</dbReference>
<accession>A0AA39QWM6</accession>
<evidence type="ECO:0000256" key="2">
    <source>
        <dbReference type="ARBA" id="ARBA00007049"/>
    </source>
</evidence>
<protein>
    <recommendedName>
        <fullName evidence="10">DUF125-domain-containing protein</fullName>
    </recommendedName>
</protein>
<name>A0AA39QWM6_9LECA</name>